<comment type="subcellular location">
    <subcellularLocation>
        <location evidence="1">Cell outer membrane</location>
        <topology evidence="1">Multi-pass membrane protein</topology>
    </subcellularLocation>
</comment>
<dbReference type="AlphaFoldDB" id="A0A850T0U0"/>
<evidence type="ECO:0000313" key="17">
    <source>
        <dbReference type="EMBL" id="NWH04701.1"/>
    </source>
</evidence>
<protein>
    <submittedName>
        <fullName evidence="17">Polysaccharide biosynthesis/export family protein</fullName>
    </submittedName>
</protein>
<name>A0A850T0U0_9BACT</name>
<evidence type="ECO:0000259" key="16">
    <source>
        <dbReference type="Pfam" id="PF22461"/>
    </source>
</evidence>
<feature type="domain" description="SLBB" evidence="16">
    <location>
        <begin position="228"/>
        <end position="307"/>
    </location>
</feature>
<evidence type="ECO:0000256" key="4">
    <source>
        <dbReference type="ARBA" id="ARBA00022452"/>
    </source>
</evidence>
<evidence type="ECO:0000259" key="15">
    <source>
        <dbReference type="Pfam" id="PF02563"/>
    </source>
</evidence>
<dbReference type="EMBL" id="JACADJ010000016">
    <property type="protein sequence ID" value="NWH04701.1"/>
    <property type="molecule type" value="Genomic_DNA"/>
</dbReference>
<reference evidence="17 18" key="1">
    <citation type="submission" date="2020-06" db="EMBL/GenBank/DDBJ databases">
        <title>High-quality draft genome of sulfate reducer Desulfobacter latus type strain AcrS2 isolated from marine sediment.</title>
        <authorList>
            <person name="Hoppe M."/>
            <person name="Larsen C.K."/>
            <person name="Marshall I.P.G."/>
            <person name="Schramm A."/>
            <person name="Marietou A.G."/>
        </authorList>
    </citation>
    <scope>NUCLEOTIDE SEQUENCE [LARGE SCALE GENOMIC DNA]</scope>
    <source>
        <strain evidence="17 18">AcRS2</strain>
    </source>
</reference>
<evidence type="ECO:0000256" key="2">
    <source>
        <dbReference type="ARBA" id="ARBA00009450"/>
    </source>
</evidence>
<dbReference type="InterPro" id="IPR003715">
    <property type="entry name" value="Poly_export_N"/>
</dbReference>
<dbReference type="Gene3D" id="3.10.560.10">
    <property type="entry name" value="Outer membrane lipoprotein wza domain like"/>
    <property type="match status" value="1"/>
</dbReference>
<keyword evidence="6" id="KW-0812">Transmembrane</keyword>
<evidence type="ECO:0000256" key="14">
    <source>
        <dbReference type="ARBA" id="ARBA00023288"/>
    </source>
</evidence>
<dbReference type="PANTHER" id="PTHR33619">
    <property type="entry name" value="POLYSACCHARIDE EXPORT PROTEIN GFCE-RELATED"/>
    <property type="match status" value="1"/>
</dbReference>
<dbReference type="Pfam" id="PF02563">
    <property type="entry name" value="Poly_export"/>
    <property type="match status" value="1"/>
</dbReference>
<keyword evidence="9" id="KW-0406">Ion transport</keyword>
<keyword evidence="5" id="KW-0762">Sugar transport</keyword>
<keyword evidence="12" id="KW-0564">Palmitate</keyword>
<dbReference type="RefSeq" id="WP_178366156.1">
    <property type="nucleotide sequence ID" value="NZ_JACADJ010000016.1"/>
</dbReference>
<keyword evidence="10" id="KW-0626">Porin</keyword>
<dbReference type="Pfam" id="PF22461">
    <property type="entry name" value="SLBB_2"/>
    <property type="match status" value="1"/>
</dbReference>
<evidence type="ECO:0000256" key="3">
    <source>
        <dbReference type="ARBA" id="ARBA00022448"/>
    </source>
</evidence>
<evidence type="ECO:0000256" key="10">
    <source>
        <dbReference type="ARBA" id="ARBA00023114"/>
    </source>
</evidence>
<evidence type="ECO:0000256" key="9">
    <source>
        <dbReference type="ARBA" id="ARBA00023065"/>
    </source>
</evidence>
<evidence type="ECO:0000256" key="12">
    <source>
        <dbReference type="ARBA" id="ARBA00023139"/>
    </source>
</evidence>
<evidence type="ECO:0000256" key="7">
    <source>
        <dbReference type="ARBA" id="ARBA00022729"/>
    </source>
</evidence>
<organism evidence="17 18">
    <name type="scientific">Desulfobacter latus</name>
    <dbReference type="NCBI Taxonomy" id="2292"/>
    <lineage>
        <taxon>Bacteria</taxon>
        <taxon>Pseudomonadati</taxon>
        <taxon>Thermodesulfobacteriota</taxon>
        <taxon>Desulfobacteria</taxon>
        <taxon>Desulfobacterales</taxon>
        <taxon>Desulfobacteraceae</taxon>
        <taxon>Desulfobacter</taxon>
    </lineage>
</organism>
<evidence type="ECO:0000256" key="8">
    <source>
        <dbReference type="ARBA" id="ARBA00023047"/>
    </source>
</evidence>
<keyword evidence="4" id="KW-1134">Transmembrane beta strand</keyword>
<dbReference type="GO" id="GO:0046930">
    <property type="term" value="C:pore complex"/>
    <property type="evidence" value="ECO:0007669"/>
    <property type="project" value="UniProtKB-KW"/>
</dbReference>
<gene>
    <name evidence="17" type="ORF">HXW94_06820</name>
</gene>
<accession>A0A850T0U0</accession>
<keyword evidence="13" id="KW-0998">Cell outer membrane</keyword>
<dbReference type="InterPro" id="IPR054765">
    <property type="entry name" value="SLBB_dom"/>
</dbReference>
<dbReference type="GO" id="GO:0009279">
    <property type="term" value="C:cell outer membrane"/>
    <property type="evidence" value="ECO:0007669"/>
    <property type="project" value="UniProtKB-SubCell"/>
</dbReference>
<comment type="similarity">
    <text evidence="2">Belongs to the BexD/CtrA/VexA family.</text>
</comment>
<sequence>MQKKSISVVYLLIIIILCSCSTGRHKPLDHEVGLDSSTFSFDADTYPTSDNLFPHYQMAPGDIIDVLFQIQTWREKNEFLIAIDHTLSVKFVNSPELNETQRIQPDGKISLPYLGEVYVVNKTVIALTEYLTQRYSKILRDPLIYVTVPEFRSRIKELKKDLHTAPRGLSRLVMVRPDGYTTFPLLGDIFVAHKTFPEVKETLNKLYDSVLPGLHVDLFLEKHSGSVIYIMGEVNTPGTYNVMKPISIMQALAMGGGFKSSSKLEEVIVFRRLKNKLVANAVNVQDTLYPDDASTFFYLKPDDIVFVPKNQRSALAEAHREIADILFFRGWSIGLDGTIYKPPILGPDD</sequence>
<proteinExistence type="inferred from homology"/>
<dbReference type="Gene3D" id="3.30.1950.10">
    <property type="entry name" value="wza like domain"/>
    <property type="match status" value="1"/>
</dbReference>
<keyword evidence="3" id="KW-0813">Transport</keyword>
<evidence type="ECO:0000256" key="13">
    <source>
        <dbReference type="ARBA" id="ARBA00023237"/>
    </source>
</evidence>
<evidence type="ECO:0000256" key="11">
    <source>
        <dbReference type="ARBA" id="ARBA00023136"/>
    </source>
</evidence>
<comment type="caution">
    <text evidence="17">The sequence shown here is derived from an EMBL/GenBank/DDBJ whole genome shotgun (WGS) entry which is preliminary data.</text>
</comment>
<keyword evidence="18" id="KW-1185">Reference proteome</keyword>
<dbReference type="InterPro" id="IPR049712">
    <property type="entry name" value="Poly_export"/>
</dbReference>
<dbReference type="Proteomes" id="UP000553343">
    <property type="component" value="Unassembled WGS sequence"/>
</dbReference>
<evidence type="ECO:0000256" key="1">
    <source>
        <dbReference type="ARBA" id="ARBA00004571"/>
    </source>
</evidence>
<evidence type="ECO:0000256" key="6">
    <source>
        <dbReference type="ARBA" id="ARBA00022692"/>
    </source>
</evidence>
<evidence type="ECO:0000313" key="18">
    <source>
        <dbReference type="Proteomes" id="UP000553343"/>
    </source>
</evidence>
<dbReference type="GO" id="GO:0015159">
    <property type="term" value="F:polysaccharide transmembrane transporter activity"/>
    <property type="evidence" value="ECO:0007669"/>
    <property type="project" value="InterPro"/>
</dbReference>
<evidence type="ECO:0000256" key="5">
    <source>
        <dbReference type="ARBA" id="ARBA00022597"/>
    </source>
</evidence>
<keyword evidence="8" id="KW-0625">Polysaccharide transport</keyword>
<feature type="domain" description="Polysaccharide export protein N-terminal" evidence="15">
    <location>
        <begin position="77"/>
        <end position="148"/>
    </location>
</feature>
<dbReference type="PANTHER" id="PTHR33619:SF3">
    <property type="entry name" value="POLYSACCHARIDE EXPORT PROTEIN GFCE-RELATED"/>
    <property type="match status" value="1"/>
</dbReference>
<keyword evidence="11" id="KW-0472">Membrane</keyword>
<dbReference type="PROSITE" id="PS51257">
    <property type="entry name" value="PROKAR_LIPOPROTEIN"/>
    <property type="match status" value="1"/>
</dbReference>
<dbReference type="GO" id="GO:0015288">
    <property type="term" value="F:porin activity"/>
    <property type="evidence" value="ECO:0007669"/>
    <property type="project" value="UniProtKB-KW"/>
</dbReference>
<keyword evidence="14" id="KW-0449">Lipoprotein</keyword>
<dbReference type="GO" id="GO:0006811">
    <property type="term" value="P:monoatomic ion transport"/>
    <property type="evidence" value="ECO:0007669"/>
    <property type="project" value="UniProtKB-KW"/>
</dbReference>
<keyword evidence="7" id="KW-0732">Signal</keyword>